<proteinExistence type="predicted"/>
<dbReference type="Gene3D" id="1.10.357.10">
    <property type="entry name" value="Tetracycline Repressor, domain 2"/>
    <property type="match status" value="1"/>
</dbReference>
<evidence type="ECO:0000313" key="5">
    <source>
        <dbReference type="Proteomes" id="UP000317893"/>
    </source>
</evidence>
<feature type="DNA-binding region" description="H-T-H motif" evidence="2">
    <location>
        <begin position="36"/>
        <end position="55"/>
    </location>
</feature>
<dbReference type="PANTHER" id="PTHR30055:SF226">
    <property type="entry name" value="HTH-TYPE TRANSCRIPTIONAL REGULATOR PKSA"/>
    <property type="match status" value="1"/>
</dbReference>
<dbReference type="Proteomes" id="UP000317893">
    <property type="component" value="Unassembled WGS sequence"/>
</dbReference>
<comment type="caution">
    <text evidence="4">The sequence shown here is derived from an EMBL/GenBank/DDBJ whole genome shotgun (WGS) entry which is preliminary data.</text>
</comment>
<dbReference type="PROSITE" id="PS50977">
    <property type="entry name" value="HTH_TETR_2"/>
    <property type="match status" value="1"/>
</dbReference>
<name>A0A542E1A0_9MICO</name>
<keyword evidence="5" id="KW-1185">Reference proteome</keyword>
<dbReference type="GO" id="GO:0003700">
    <property type="term" value="F:DNA-binding transcription factor activity"/>
    <property type="evidence" value="ECO:0007669"/>
    <property type="project" value="TreeGrafter"/>
</dbReference>
<dbReference type="GO" id="GO:0000976">
    <property type="term" value="F:transcription cis-regulatory region binding"/>
    <property type="evidence" value="ECO:0007669"/>
    <property type="project" value="TreeGrafter"/>
</dbReference>
<dbReference type="InterPro" id="IPR036271">
    <property type="entry name" value="Tet_transcr_reg_TetR-rel_C_sf"/>
</dbReference>
<dbReference type="AlphaFoldDB" id="A0A542E1A0"/>
<protein>
    <submittedName>
        <fullName evidence="4">TetR family transcriptional regulator</fullName>
    </submittedName>
</protein>
<dbReference type="InterPro" id="IPR009057">
    <property type="entry name" value="Homeodomain-like_sf"/>
</dbReference>
<dbReference type="InterPro" id="IPR050109">
    <property type="entry name" value="HTH-type_TetR-like_transc_reg"/>
</dbReference>
<dbReference type="InterPro" id="IPR001647">
    <property type="entry name" value="HTH_TetR"/>
</dbReference>
<evidence type="ECO:0000313" key="4">
    <source>
        <dbReference type="EMBL" id="TQJ09123.1"/>
    </source>
</evidence>
<gene>
    <name evidence="4" type="ORF">FB458_2229</name>
</gene>
<organism evidence="4 5">
    <name type="scientific">Lapillicoccus jejuensis</name>
    <dbReference type="NCBI Taxonomy" id="402171"/>
    <lineage>
        <taxon>Bacteria</taxon>
        <taxon>Bacillati</taxon>
        <taxon>Actinomycetota</taxon>
        <taxon>Actinomycetes</taxon>
        <taxon>Micrococcales</taxon>
        <taxon>Intrasporangiaceae</taxon>
        <taxon>Lapillicoccus</taxon>
    </lineage>
</organism>
<dbReference type="EMBL" id="VFMN01000001">
    <property type="protein sequence ID" value="TQJ09123.1"/>
    <property type="molecule type" value="Genomic_DNA"/>
</dbReference>
<evidence type="ECO:0000259" key="3">
    <source>
        <dbReference type="PROSITE" id="PS50977"/>
    </source>
</evidence>
<dbReference type="SUPFAM" id="SSF48498">
    <property type="entry name" value="Tetracyclin repressor-like, C-terminal domain"/>
    <property type="match status" value="1"/>
</dbReference>
<sequence>MSTASTAVGSPSDERRGQLAESALATLGELGYARSSLREIAARSPFSHGVVHYYFRDKHELIVFCVRHYKARCVHRYDGVVDAATTPAQLLDGFADALTQTLRDEAPMHRLWYDLRSQSLFEPALREAVREIDATLEAMVWRVVSRYGALSGRAVLTDPGATYGLLDGLFQQALLGWDGRDDAAVERLAAQVRDLLPLVLASAG</sequence>
<accession>A0A542E1A0</accession>
<dbReference type="Pfam" id="PF00440">
    <property type="entry name" value="TetR_N"/>
    <property type="match status" value="1"/>
</dbReference>
<dbReference type="PANTHER" id="PTHR30055">
    <property type="entry name" value="HTH-TYPE TRANSCRIPTIONAL REGULATOR RUTR"/>
    <property type="match status" value="1"/>
</dbReference>
<dbReference type="SUPFAM" id="SSF46689">
    <property type="entry name" value="Homeodomain-like"/>
    <property type="match status" value="1"/>
</dbReference>
<feature type="domain" description="HTH tetR-type" evidence="3">
    <location>
        <begin position="13"/>
        <end position="73"/>
    </location>
</feature>
<evidence type="ECO:0000256" key="1">
    <source>
        <dbReference type="ARBA" id="ARBA00023125"/>
    </source>
</evidence>
<keyword evidence="1 2" id="KW-0238">DNA-binding</keyword>
<dbReference type="RefSeq" id="WP_246061167.1">
    <property type="nucleotide sequence ID" value="NZ_BAAAPR010000005.1"/>
</dbReference>
<reference evidence="4 5" key="1">
    <citation type="submission" date="2019-06" db="EMBL/GenBank/DDBJ databases">
        <title>Sequencing the genomes of 1000 actinobacteria strains.</title>
        <authorList>
            <person name="Klenk H.-P."/>
        </authorList>
    </citation>
    <scope>NUCLEOTIDE SEQUENCE [LARGE SCALE GENOMIC DNA]</scope>
    <source>
        <strain evidence="4 5">DSM 18607</strain>
    </source>
</reference>
<evidence type="ECO:0000256" key="2">
    <source>
        <dbReference type="PROSITE-ProRule" id="PRU00335"/>
    </source>
</evidence>